<name>A0A4Y7M0Z1_9CRUS</name>
<dbReference type="Pfam" id="PF12901">
    <property type="entry name" value="SUZ-C"/>
    <property type="match status" value="1"/>
</dbReference>
<evidence type="ECO:0000259" key="3">
    <source>
        <dbReference type="PROSITE" id="PS51673"/>
    </source>
</evidence>
<feature type="domain" description="SUZ-C" evidence="4">
    <location>
        <begin position="116"/>
        <end position="177"/>
    </location>
</feature>
<comment type="similarity">
    <text evidence="1">Belongs to the SZRD1 family.</text>
</comment>
<dbReference type="InterPro" id="IPR024771">
    <property type="entry name" value="SUZ"/>
</dbReference>
<organism evidence="5">
    <name type="scientific">Ceriodaphnia reticulata</name>
    <dbReference type="NCBI Taxonomy" id="302197"/>
    <lineage>
        <taxon>Eukaryota</taxon>
        <taxon>Metazoa</taxon>
        <taxon>Ecdysozoa</taxon>
        <taxon>Arthropoda</taxon>
        <taxon>Crustacea</taxon>
        <taxon>Branchiopoda</taxon>
        <taxon>Diplostraca</taxon>
        <taxon>Cladocera</taxon>
        <taxon>Anomopoda</taxon>
        <taxon>Daphniidae</taxon>
        <taxon>Ceriodaphnia</taxon>
    </lineage>
</organism>
<evidence type="ECO:0000256" key="1">
    <source>
        <dbReference type="ARBA" id="ARBA00007124"/>
    </source>
</evidence>
<gene>
    <name evidence="5" type="primary">EOG090X0RU6</name>
</gene>
<dbReference type="EMBL" id="LR003754">
    <property type="protein sequence ID" value="SVE73373.1"/>
    <property type="molecule type" value="mRNA"/>
</dbReference>
<dbReference type="InterPro" id="IPR024642">
    <property type="entry name" value="SUZ-C"/>
</dbReference>
<dbReference type="PANTHER" id="PTHR31796">
    <property type="entry name" value="SUZ DOMAIN-CONTAINING PROTEIN 1"/>
    <property type="match status" value="1"/>
</dbReference>
<sequence>MAYMSSFQMKSPPSDGEILDDWEQMADSGLLDKKLQSLKTRIPEEVRNAEEIQPTHFSLFNGDGSVKPSVLGPPPQIKILKRPQHNGLAHANQQGAYASANSQAKPKPQVKTLQQKEAEYAEARLRILGEAAPANIPSPDLGISKLQNRMENLRTEESCLVRLPRGPDGTRGFNHQN</sequence>
<dbReference type="PROSITE" id="PS51673">
    <property type="entry name" value="SUZ"/>
    <property type="match status" value="1"/>
</dbReference>
<dbReference type="PANTHER" id="PTHR31796:SF2">
    <property type="entry name" value="SUZ DOMAIN-CONTAINING PROTEIN 1"/>
    <property type="match status" value="1"/>
</dbReference>
<evidence type="ECO:0000313" key="5">
    <source>
        <dbReference type="EMBL" id="SVE73373.1"/>
    </source>
</evidence>
<feature type="domain" description="SUZ" evidence="3">
    <location>
        <begin position="54"/>
        <end position="132"/>
    </location>
</feature>
<dbReference type="AlphaFoldDB" id="A0A4Y7M0Z1"/>
<dbReference type="InterPro" id="IPR039228">
    <property type="entry name" value="SZRD1"/>
</dbReference>
<protein>
    <recommendedName>
        <fullName evidence="2">SUZ RNA-binding domain-containing</fullName>
    </recommendedName>
</protein>
<proteinExistence type="evidence at transcript level"/>
<dbReference type="Pfam" id="PF12752">
    <property type="entry name" value="SUZ"/>
    <property type="match status" value="1"/>
</dbReference>
<accession>A0A4Y7M0Z1</accession>
<reference evidence="5" key="1">
    <citation type="submission" date="2018-08" db="EMBL/GenBank/DDBJ databases">
        <authorList>
            <person name="Cornetti L."/>
        </authorList>
    </citation>
    <scope>NUCLEOTIDE SEQUENCE</scope>
    <source>
        <strain evidence="5">OM-SAIQ-clone2</strain>
    </source>
</reference>
<evidence type="ECO:0000256" key="2">
    <source>
        <dbReference type="ARBA" id="ARBA00044802"/>
    </source>
</evidence>
<evidence type="ECO:0000259" key="4">
    <source>
        <dbReference type="PROSITE" id="PS51938"/>
    </source>
</evidence>
<dbReference type="PROSITE" id="PS51938">
    <property type="entry name" value="SUZ_C"/>
    <property type="match status" value="1"/>
</dbReference>